<dbReference type="Pfam" id="PF00069">
    <property type="entry name" value="Pkinase"/>
    <property type="match status" value="1"/>
</dbReference>
<keyword evidence="2" id="KW-0808">Transferase</keyword>
<dbReference type="Proteomes" id="UP000887575">
    <property type="component" value="Unassembled WGS sequence"/>
</dbReference>
<dbReference type="GO" id="GO:0004674">
    <property type="term" value="F:protein serine/threonine kinase activity"/>
    <property type="evidence" value="ECO:0007669"/>
    <property type="project" value="UniProtKB-KW"/>
</dbReference>
<accession>A0AAF3ESP1</accession>
<evidence type="ECO:0000256" key="4">
    <source>
        <dbReference type="ARBA" id="ARBA00022777"/>
    </source>
</evidence>
<protein>
    <submittedName>
        <fullName evidence="9">Protein kinase domain-containing protein</fullName>
    </submittedName>
</protein>
<evidence type="ECO:0000256" key="3">
    <source>
        <dbReference type="ARBA" id="ARBA00022741"/>
    </source>
</evidence>
<organism evidence="8 9">
    <name type="scientific">Mesorhabditis belari</name>
    <dbReference type="NCBI Taxonomy" id="2138241"/>
    <lineage>
        <taxon>Eukaryota</taxon>
        <taxon>Metazoa</taxon>
        <taxon>Ecdysozoa</taxon>
        <taxon>Nematoda</taxon>
        <taxon>Chromadorea</taxon>
        <taxon>Rhabditida</taxon>
        <taxon>Rhabditina</taxon>
        <taxon>Rhabditomorpha</taxon>
        <taxon>Rhabditoidea</taxon>
        <taxon>Rhabditidae</taxon>
        <taxon>Mesorhabditinae</taxon>
        <taxon>Mesorhabditis</taxon>
    </lineage>
</organism>
<dbReference type="PROSITE" id="PS00108">
    <property type="entry name" value="PROTEIN_KINASE_ST"/>
    <property type="match status" value="1"/>
</dbReference>
<evidence type="ECO:0000259" key="7">
    <source>
        <dbReference type="PROSITE" id="PS50011"/>
    </source>
</evidence>
<dbReference type="SUPFAM" id="SSF56112">
    <property type="entry name" value="Protein kinase-like (PK-like)"/>
    <property type="match status" value="1"/>
</dbReference>
<dbReference type="InterPro" id="IPR011009">
    <property type="entry name" value="Kinase-like_dom_sf"/>
</dbReference>
<dbReference type="WBParaSite" id="MBELARI_LOCUS17143">
    <property type="protein sequence ID" value="MBELARI_LOCUS17143"/>
    <property type="gene ID" value="MBELARI_LOCUS17143"/>
</dbReference>
<keyword evidence="8" id="KW-1185">Reference proteome</keyword>
<dbReference type="AlphaFoldDB" id="A0AAF3ESP1"/>
<evidence type="ECO:0000313" key="8">
    <source>
        <dbReference type="Proteomes" id="UP000887575"/>
    </source>
</evidence>
<keyword evidence="5" id="KW-0067">ATP-binding</keyword>
<comment type="similarity">
    <text evidence="6">Belongs to the protein kinase superfamily. CMGC Ser/Thr protein kinase family. Lammer subfamily.</text>
</comment>
<dbReference type="InterPro" id="IPR051175">
    <property type="entry name" value="CLK_kinases"/>
</dbReference>
<feature type="domain" description="Protein kinase" evidence="7">
    <location>
        <begin position="18"/>
        <end position="358"/>
    </location>
</feature>
<evidence type="ECO:0000256" key="6">
    <source>
        <dbReference type="ARBA" id="ARBA00037966"/>
    </source>
</evidence>
<name>A0AAF3ESP1_9BILA</name>
<evidence type="ECO:0000256" key="5">
    <source>
        <dbReference type="ARBA" id="ARBA00022840"/>
    </source>
</evidence>
<dbReference type="Gene3D" id="1.10.510.10">
    <property type="entry name" value="Transferase(Phosphotransferase) domain 1"/>
    <property type="match status" value="1"/>
</dbReference>
<evidence type="ECO:0000256" key="2">
    <source>
        <dbReference type="ARBA" id="ARBA00022679"/>
    </source>
</evidence>
<evidence type="ECO:0000256" key="1">
    <source>
        <dbReference type="ARBA" id="ARBA00022527"/>
    </source>
</evidence>
<keyword evidence="1" id="KW-0723">Serine/threonine-protein kinase</keyword>
<dbReference type="SMART" id="SM00220">
    <property type="entry name" value="S_TKc"/>
    <property type="match status" value="1"/>
</dbReference>
<dbReference type="PANTHER" id="PTHR45646:SF11">
    <property type="entry name" value="SERINE_THREONINE-PROTEIN KINASE DOA"/>
    <property type="match status" value="1"/>
</dbReference>
<dbReference type="GO" id="GO:0005634">
    <property type="term" value="C:nucleus"/>
    <property type="evidence" value="ECO:0007669"/>
    <property type="project" value="TreeGrafter"/>
</dbReference>
<keyword evidence="3" id="KW-0547">Nucleotide-binding</keyword>
<keyword evidence="4" id="KW-0418">Kinase</keyword>
<evidence type="ECO:0000313" key="9">
    <source>
        <dbReference type="WBParaSite" id="MBELARI_LOCUS17143"/>
    </source>
</evidence>
<dbReference type="InterPro" id="IPR008271">
    <property type="entry name" value="Ser/Thr_kinase_AS"/>
</dbReference>
<sequence>MGSISADELRTMFSPLRINVDIIIGYGAASIVYSGVSTRDQRKLAIKVPSRVEHEPYFMKEIETLKVIKKAGGNTGITDLLMSRPIEEGIPFMIFHQYGPSLFDAMRETNRTISPDHILQMTRMLLQAIDFMHCEVKYLHGDIKPENILLKDQRYLQSTNFSPEIVVIDLGSAVSLDNYKAMQNVNQALIGTKPYQAPEQTMRLALTEKIDVWALGCTIFELYRGWPLFQHNGLEEHLVILQWLFQRSIPSTMLFEYYRRNVKPVDSDELDPPPEKRAKTGTPDYDAIYTTNCDLPIPQQAMIDGLKAIHYGPEIDLIRYLGIPRSDEEEIVHKLIIETLKILPVCRPSLRELLRDFFNSV</sequence>
<dbReference type="InterPro" id="IPR000719">
    <property type="entry name" value="Prot_kinase_dom"/>
</dbReference>
<proteinExistence type="inferred from homology"/>
<reference evidence="9" key="1">
    <citation type="submission" date="2024-02" db="UniProtKB">
        <authorList>
            <consortium name="WormBaseParasite"/>
        </authorList>
    </citation>
    <scope>IDENTIFICATION</scope>
</reference>
<dbReference type="GO" id="GO:0005524">
    <property type="term" value="F:ATP binding"/>
    <property type="evidence" value="ECO:0007669"/>
    <property type="project" value="UniProtKB-KW"/>
</dbReference>
<dbReference type="PANTHER" id="PTHR45646">
    <property type="entry name" value="SERINE/THREONINE-PROTEIN KINASE DOA-RELATED"/>
    <property type="match status" value="1"/>
</dbReference>
<dbReference type="PROSITE" id="PS50011">
    <property type="entry name" value="PROTEIN_KINASE_DOM"/>
    <property type="match status" value="1"/>
</dbReference>